<organism evidence="2 3">
    <name type="scientific">Trichococcus flocculiformis</name>
    <dbReference type="NCBI Taxonomy" id="82803"/>
    <lineage>
        <taxon>Bacteria</taxon>
        <taxon>Bacillati</taxon>
        <taxon>Bacillota</taxon>
        <taxon>Bacilli</taxon>
        <taxon>Lactobacillales</taxon>
        <taxon>Carnobacteriaceae</taxon>
        <taxon>Trichococcus</taxon>
    </lineage>
</organism>
<dbReference type="Gene3D" id="3.40.50.1820">
    <property type="entry name" value="alpha/beta hydrolase"/>
    <property type="match status" value="1"/>
</dbReference>
<dbReference type="PANTHER" id="PTHR43433:SF5">
    <property type="entry name" value="AB HYDROLASE-1 DOMAIN-CONTAINING PROTEIN"/>
    <property type="match status" value="1"/>
</dbReference>
<evidence type="ECO:0000313" key="3">
    <source>
        <dbReference type="Proteomes" id="UP000589373"/>
    </source>
</evidence>
<feature type="domain" description="AB hydrolase-1" evidence="1">
    <location>
        <begin position="35"/>
        <end position="265"/>
    </location>
</feature>
<evidence type="ECO:0000259" key="1">
    <source>
        <dbReference type="Pfam" id="PF00561"/>
    </source>
</evidence>
<accession>A0A847D446</accession>
<reference evidence="2 3" key="1">
    <citation type="journal article" date="2020" name="Biotechnol. Biofuels">
        <title>New insights from the biogas microbiome by comprehensive genome-resolved metagenomics of nearly 1600 species originating from multiple anaerobic digesters.</title>
        <authorList>
            <person name="Campanaro S."/>
            <person name="Treu L."/>
            <person name="Rodriguez-R L.M."/>
            <person name="Kovalovszki A."/>
            <person name="Ziels R.M."/>
            <person name="Maus I."/>
            <person name="Zhu X."/>
            <person name="Kougias P.G."/>
            <person name="Basile A."/>
            <person name="Luo G."/>
            <person name="Schluter A."/>
            <person name="Konstantinidis K.T."/>
            <person name="Angelidaki I."/>
        </authorList>
    </citation>
    <scope>NUCLEOTIDE SEQUENCE [LARGE SCALE GENOMIC DNA]</scope>
    <source>
        <strain evidence="2">AS07pgkLD_105</strain>
    </source>
</reference>
<comment type="caution">
    <text evidence="2">The sequence shown here is derived from an EMBL/GenBank/DDBJ whole genome shotgun (WGS) entry which is preliminary data.</text>
</comment>
<sequence length="286" mass="32180">MRESETYIHAPNKSIRTANGITYVYRELGEKIGIPIVFFTHLSANLDNWDPRIIDGIAKQHWVITFDNTGVGLSSGQVPGTTKEMAEDAIDFIKALGFKQIDILSFSMGGMIAQELLELEPTLIRKVILTGTGPRGGKGIENVTKISNQDSVRAIFTLKDVKTYLFFTRTSNGKKKAKEFLARIKERKHNRDKTISLKGYYTQLKAINRWGKSTPADLSKIKQPILVVNGEADRMVPTENSYDLVQRLPNSKLVIYKDAGHGAIFQYHEEFTKEVLAFLNNSTFAH</sequence>
<evidence type="ECO:0000313" key="2">
    <source>
        <dbReference type="EMBL" id="NLD31526.1"/>
    </source>
</evidence>
<gene>
    <name evidence="2" type="ORF">GX662_04620</name>
</gene>
<dbReference type="SUPFAM" id="SSF53474">
    <property type="entry name" value="alpha/beta-Hydrolases"/>
    <property type="match status" value="1"/>
</dbReference>
<dbReference type="Proteomes" id="UP000589373">
    <property type="component" value="Unassembled WGS sequence"/>
</dbReference>
<dbReference type="InterPro" id="IPR050471">
    <property type="entry name" value="AB_hydrolase"/>
</dbReference>
<proteinExistence type="predicted"/>
<dbReference type="EMBL" id="JAAZCD010000112">
    <property type="protein sequence ID" value="NLD31526.1"/>
    <property type="molecule type" value="Genomic_DNA"/>
</dbReference>
<protein>
    <submittedName>
        <fullName evidence="2">Alpha/beta hydrolase</fullName>
    </submittedName>
</protein>
<dbReference type="InterPro" id="IPR029058">
    <property type="entry name" value="AB_hydrolase_fold"/>
</dbReference>
<dbReference type="InterPro" id="IPR000073">
    <property type="entry name" value="AB_hydrolase_1"/>
</dbReference>
<dbReference type="AlphaFoldDB" id="A0A847D446"/>
<dbReference type="PRINTS" id="PR00111">
    <property type="entry name" value="ABHYDROLASE"/>
</dbReference>
<keyword evidence="2" id="KW-0378">Hydrolase</keyword>
<dbReference type="PANTHER" id="PTHR43433">
    <property type="entry name" value="HYDROLASE, ALPHA/BETA FOLD FAMILY PROTEIN"/>
    <property type="match status" value="1"/>
</dbReference>
<dbReference type="GO" id="GO:0016787">
    <property type="term" value="F:hydrolase activity"/>
    <property type="evidence" value="ECO:0007669"/>
    <property type="project" value="UniProtKB-KW"/>
</dbReference>
<name>A0A847D446_9LACT</name>
<dbReference type="RefSeq" id="WP_276645156.1">
    <property type="nucleotide sequence ID" value="NZ_JAAZCD010000112.1"/>
</dbReference>
<dbReference type="Pfam" id="PF00561">
    <property type="entry name" value="Abhydrolase_1"/>
    <property type="match status" value="1"/>
</dbReference>